<gene>
    <name evidence="1" type="ORF">EVAR_2272_1</name>
</gene>
<dbReference type="PANTHER" id="PTHR46060:SF1">
    <property type="entry name" value="MARINER MOS1 TRANSPOSASE-LIKE PROTEIN"/>
    <property type="match status" value="1"/>
</dbReference>
<protein>
    <recommendedName>
        <fullName evidence="3">Mariner Mos1 transposase</fullName>
    </recommendedName>
</protein>
<dbReference type="Proteomes" id="UP000299102">
    <property type="component" value="Unassembled WGS sequence"/>
</dbReference>
<comment type="caution">
    <text evidence="1">The sequence shown here is derived from an EMBL/GenBank/DDBJ whole genome shotgun (WGS) entry which is preliminary data.</text>
</comment>
<accession>A0A4C1SG35</accession>
<dbReference type="AlphaFoldDB" id="A0A4C1SG35"/>
<keyword evidence="2" id="KW-1185">Reference proteome</keyword>
<name>A0A4C1SG35_EUMVA</name>
<dbReference type="EMBL" id="BGZK01000007">
    <property type="protein sequence ID" value="GBP00974.1"/>
    <property type="molecule type" value="Genomic_DNA"/>
</dbReference>
<evidence type="ECO:0008006" key="3">
    <source>
        <dbReference type="Google" id="ProtNLM"/>
    </source>
</evidence>
<evidence type="ECO:0000313" key="1">
    <source>
        <dbReference type="EMBL" id="GBP00974.1"/>
    </source>
</evidence>
<sequence>MKNLNSRWIPHNLTKVRKTYRVTRCNAMLTSFKEGESNMVWYIVTGDEIWIYCYDPKKKQQLTVWVYRDEPKSTIMARERSSYMRMIASSFDKTGHVGPVALRNCRAVNRD</sequence>
<evidence type="ECO:0000313" key="2">
    <source>
        <dbReference type="Proteomes" id="UP000299102"/>
    </source>
</evidence>
<organism evidence="1 2">
    <name type="scientific">Eumeta variegata</name>
    <name type="common">Bagworm moth</name>
    <name type="synonym">Eumeta japonica</name>
    <dbReference type="NCBI Taxonomy" id="151549"/>
    <lineage>
        <taxon>Eukaryota</taxon>
        <taxon>Metazoa</taxon>
        <taxon>Ecdysozoa</taxon>
        <taxon>Arthropoda</taxon>
        <taxon>Hexapoda</taxon>
        <taxon>Insecta</taxon>
        <taxon>Pterygota</taxon>
        <taxon>Neoptera</taxon>
        <taxon>Endopterygota</taxon>
        <taxon>Lepidoptera</taxon>
        <taxon>Glossata</taxon>
        <taxon>Ditrysia</taxon>
        <taxon>Tineoidea</taxon>
        <taxon>Psychidae</taxon>
        <taxon>Oiketicinae</taxon>
        <taxon>Eumeta</taxon>
    </lineage>
</organism>
<dbReference type="InterPro" id="IPR036397">
    <property type="entry name" value="RNaseH_sf"/>
</dbReference>
<proteinExistence type="predicted"/>
<reference evidence="1 2" key="1">
    <citation type="journal article" date="2019" name="Commun. Biol.">
        <title>The bagworm genome reveals a unique fibroin gene that provides high tensile strength.</title>
        <authorList>
            <person name="Kono N."/>
            <person name="Nakamura H."/>
            <person name="Ohtoshi R."/>
            <person name="Tomita M."/>
            <person name="Numata K."/>
            <person name="Arakawa K."/>
        </authorList>
    </citation>
    <scope>NUCLEOTIDE SEQUENCE [LARGE SCALE GENOMIC DNA]</scope>
</reference>
<dbReference type="GO" id="GO:0003676">
    <property type="term" value="F:nucleic acid binding"/>
    <property type="evidence" value="ECO:0007669"/>
    <property type="project" value="InterPro"/>
</dbReference>
<dbReference type="OrthoDB" id="10017160at2759"/>
<dbReference type="PANTHER" id="PTHR46060">
    <property type="entry name" value="MARINER MOS1 TRANSPOSASE-LIKE PROTEIN"/>
    <property type="match status" value="1"/>
</dbReference>
<dbReference type="InterPro" id="IPR052709">
    <property type="entry name" value="Transposase-MT_Hybrid"/>
</dbReference>
<dbReference type="Gene3D" id="3.30.420.10">
    <property type="entry name" value="Ribonuclease H-like superfamily/Ribonuclease H"/>
    <property type="match status" value="1"/>
</dbReference>